<proteinExistence type="predicted"/>
<organism evidence="2 3">
    <name type="scientific">Rhodopseudomonas telluris</name>
    <dbReference type="NCBI Taxonomy" id="644215"/>
    <lineage>
        <taxon>Bacteria</taxon>
        <taxon>Pseudomonadati</taxon>
        <taxon>Pseudomonadota</taxon>
        <taxon>Alphaproteobacteria</taxon>
        <taxon>Hyphomicrobiales</taxon>
        <taxon>Nitrobacteraceae</taxon>
        <taxon>Rhodopseudomonas</taxon>
    </lineage>
</organism>
<reference evidence="2 3" key="1">
    <citation type="submission" date="2024-09" db="EMBL/GenBank/DDBJ databases">
        <authorList>
            <person name="Sun Q."/>
            <person name="Mori K."/>
        </authorList>
    </citation>
    <scope>NUCLEOTIDE SEQUENCE [LARGE SCALE GENOMIC DNA]</scope>
    <source>
        <strain evidence="2 3">KCTC 23279</strain>
    </source>
</reference>
<dbReference type="SUPFAM" id="SSF53474">
    <property type="entry name" value="alpha/beta-Hydrolases"/>
    <property type="match status" value="1"/>
</dbReference>
<evidence type="ECO:0000259" key="1">
    <source>
        <dbReference type="Pfam" id="PF20408"/>
    </source>
</evidence>
<name>A0ABV6EZZ8_9BRAD</name>
<accession>A0ABV6EZZ8</accession>
<dbReference type="PANTHER" id="PTHR13136:SF11">
    <property type="entry name" value="TESTIS-EXPRESSED PROTEIN 30"/>
    <property type="match status" value="1"/>
</dbReference>
<evidence type="ECO:0000313" key="2">
    <source>
        <dbReference type="EMBL" id="MFC0243803.1"/>
    </source>
</evidence>
<sequence length="227" mass="24122">MRAPVTELVKIASETPTPLSAIWIKPHDARACLVLAHGAGAGMTHAFMEQVATGLAQHGVATLRFQFPYMEKGSKRPDQPAVAHAAIRDAVAEARRRCGKRPLLAGGKSFGGRMTSQAQALAPLGGVRGLVFLGFPLHPAGNPSVGRAEHLDGIRVPMLFVQGTRDKLAEPELLAPVVRGLGKHATLHPIADADHAFHVPARTGRRDSDVISEICGAVAGWIDREID</sequence>
<dbReference type="RefSeq" id="WP_378393132.1">
    <property type="nucleotide sequence ID" value="NZ_JBHLWM010000012.1"/>
</dbReference>
<dbReference type="InterPro" id="IPR046879">
    <property type="entry name" value="KANL3/Tex30_Abhydrolase"/>
</dbReference>
<comment type="caution">
    <text evidence="2">The sequence shown here is derived from an EMBL/GenBank/DDBJ whole genome shotgun (WGS) entry which is preliminary data.</text>
</comment>
<gene>
    <name evidence="2" type="ORF">ACFFJ6_25200</name>
</gene>
<dbReference type="Proteomes" id="UP001589775">
    <property type="component" value="Unassembled WGS sequence"/>
</dbReference>
<dbReference type="PANTHER" id="PTHR13136">
    <property type="entry name" value="TESTIS DEVELOPMENT PROTEIN PRTD"/>
    <property type="match status" value="1"/>
</dbReference>
<feature type="domain" description="KANL3/Tex30 alpha/beta hydrolase-like" evidence="1">
    <location>
        <begin position="30"/>
        <end position="222"/>
    </location>
</feature>
<dbReference type="GO" id="GO:0016787">
    <property type="term" value="F:hydrolase activity"/>
    <property type="evidence" value="ECO:0007669"/>
    <property type="project" value="UniProtKB-KW"/>
</dbReference>
<dbReference type="Pfam" id="PF20408">
    <property type="entry name" value="Abhydrolase_11"/>
    <property type="match status" value="1"/>
</dbReference>
<keyword evidence="3" id="KW-1185">Reference proteome</keyword>
<evidence type="ECO:0000313" key="3">
    <source>
        <dbReference type="Proteomes" id="UP001589775"/>
    </source>
</evidence>
<dbReference type="InterPro" id="IPR026555">
    <property type="entry name" value="NSL3/Tex30"/>
</dbReference>
<protein>
    <submittedName>
        <fullName evidence="2">Alpha/beta family hydrolase</fullName>
    </submittedName>
</protein>
<dbReference type="Gene3D" id="3.40.50.1820">
    <property type="entry name" value="alpha/beta hydrolase"/>
    <property type="match status" value="1"/>
</dbReference>
<keyword evidence="2" id="KW-0378">Hydrolase</keyword>
<dbReference type="EMBL" id="JBHLWM010000012">
    <property type="protein sequence ID" value="MFC0243803.1"/>
    <property type="molecule type" value="Genomic_DNA"/>
</dbReference>
<dbReference type="InterPro" id="IPR029058">
    <property type="entry name" value="AB_hydrolase_fold"/>
</dbReference>